<dbReference type="GO" id="GO:0030170">
    <property type="term" value="F:pyridoxal phosphate binding"/>
    <property type="evidence" value="ECO:0007669"/>
    <property type="project" value="InterPro"/>
</dbReference>
<dbReference type="PANTHER" id="PTHR42735:SF6">
    <property type="entry name" value="SPHINGOSINE-1-PHOSPHATE LYASE 1"/>
    <property type="match status" value="1"/>
</dbReference>
<proteinExistence type="inferred from homology"/>
<dbReference type="FunFam" id="3.40.640.10:FF:000020">
    <property type="entry name" value="sphingosine-1-phosphate lyase 1"/>
    <property type="match status" value="1"/>
</dbReference>
<dbReference type="Pfam" id="PF00282">
    <property type="entry name" value="Pyridoxal_deC"/>
    <property type="match status" value="1"/>
</dbReference>
<dbReference type="InterPro" id="IPR015421">
    <property type="entry name" value="PyrdxlP-dep_Trfase_major"/>
</dbReference>
<evidence type="ECO:0000313" key="19">
    <source>
        <dbReference type="WBParaSite" id="PSU_v2.g8442.t1"/>
    </source>
</evidence>
<comment type="pathway">
    <text evidence="4">Sphingolipid metabolism.</text>
</comment>
<dbReference type="SUPFAM" id="SSF53383">
    <property type="entry name" value="PLP-dependent transferases"/>
    <property type="match status" value="1"/>
</dbReference>
<name>A0A914Z9F7_9BILA</name>
<keyword evidence="6" id="KW-0256">Endoplasmic reticulum</keyword>
<keyword evidence="11" id="KW-0472">Membrane</keyword>
<dbReference type="GO" id="GO:0019752">
    <property type="term" value="P:carboxylic acid metabolic process"/>
    <property type="evidence" value="ECO:0007669"/>
    <property type="project" value="InterPro"/>
</dbReference>
<evidence type="ECO:0000256" key="13">
    <source>
        <dbReference type="ARBA" id="ARBA00038302"/>
    </source>
</evidence>
<dbReference type="Proteomes" id="UP000887577">
    <property type="component" value="Unplaced"/>
</dbReference>
<evidence type="ECO:0000256" key="15">
    <source>
        <dbReference type="ARBA" id="ARBA00042568"/>
    </source>
</evidence>
<dbReference type="PANTHER" id="PTHR42735">
    <property type="match status" value="1"/>
</dbReference>
<keyword evidence="10" id="KW-0443">Lipid metabolism</keyword>
<sequence>MPFDKATAIAHTQFFIDEINDRLSRFSPIVLVGGTAVSIYAYFRIRTILRRSDRPVHQRLMGYFVSLARYLPSVENKIQKQFEGIRGEIVESIHKYDQDRIFIRELLNTQLSPEDVIQKASEYESMGTFDVNGGRVSGTVYTDRDQKHIDFLSEIFKKYAYSNPLHPDVFPGVRKMEAEVVRMAANLFHGPPEACGTVSSGGTESIMLACFAYRNRAYAKGITEPVMIIPVTAHAAFDKAAFMMNIRVKHIPVDCNNRVNLKAMRSAISSDTCMIVGSAPNFPTGTIDDIAQISNLGLRYKVPVHVDACLGGFLIPFMEEAGFPLSLFDFRLPGVTSISCDTHKYGYAPKGTSVILYRSPEYLHDQYFAVTDWTGGIYATPTLAGSRSGLAIALTWGTMMYFGRNVYVSRTRAIVDSARELAKQIATIPGLEIYGTPEVSVVAFRSKEFNIYAVADKMNHLGWNLNTLQHPDSIHFCMTFNQARGEVITAFIADLRKACEEVNEMPNKGGASKTAAIYGTAALIPDRSLVSSMTHVFLDACYSMPEKLNH</sequence>
<dbReference type="WBParaSite" id="PSU_v2.g8442.t1">
    <property type="protein sequence ID" value="PSU_v2.g8442.t1"/>
    <property type="gene ID" value="PSU_v2.g8442"/>
</dbReference>
<evidence type="ECO:0000256" key="4">
    <source>
        <dbReference type="ARBA" id="ARBA00004991"/>
    </source>
</evidence>
<dbReference type="AlphaFoldDB" id="A0A914Z9F7"/>
<keyword evidence="12 17" id="KW-0456">Lyase</keyword>
<evidence type="ECO:0000313" key="18">
    <source>
        <dbReference type="Proteomes" id="UP000887577"/>
    </source>
</evidence>
<dbReference type="CDD" id="cd06450">
    <property type="entry name" value="DOPA_deC_like"/>
    <property type="match status" value="1"/>
</dbReference>
<keyword evidence="7 16" id="KW-0663">Pyridoxal phosphate</keyword>
<accession>A0A914Z9F7</accession>
<evidence type="ECO:0000256" key="10">
    <source>
        <dbReference type="ARBA" id="ARBA00023098"/>
    </source>
</evidence>
<dbReference type="EC" id="4.1.2.27" evidence="14"/>
<protein>
    <recommendedName>
        <fullName evidence="14">sphinganine-1-phosphate aldolase</fullName>
        <ecNumber evidence="14">4.1.2.27</ecNumber>
    </recommendedName>
    <alternativeName>
        <fullName evidence="15">Sphingosine-1-phosphate aldolase</fullName>
    </alternativeName>
</protein>
<dbReference type="FunFam" id="6.10.140.2150:FF:000001">
    <property type="entry name" value="Sphingosine-1-phosphate lyase 1"/>
    <property type="match status" value="1"/>
</dbReference>
<dbReference type="InterPro" id="IPR050477">
    <property type="entry name" value="GrpII_AminoAcid_Decarb"/>
</dbReference>
<evidence type="ECO:0000256" key="3">
    <source>
        <dbReference type="ARBA" id="ARBA00004760"/>
    </source>
</evidence>
<evidence type="ECO:0000256" key="11">
    <source>
        <dbReference type="ARBA" id="ARBA00023136"/>
    </source>
</evidence>
<evidence type="ECO:0000256" key="9">
    <source>
        <dbReference type="ARBA" id="ARBA00022989"/>
    </source>
</evidence>
<dbReference type="InterPro" id="IPR015424">
    <property type="entry name" value="PyrdxlP-dep_Trfase"/>
</dbReference>
<keyword evidence="5" id="KW-0812">Transmembrane</keyword>
<keyword evidence="8" id="KW-0746">Sphingolipid metabolism</keyword>
<feature type="modified residue" description="N6-(pyridoxal phosphate)lysine" evidence="16">
    <location>
        <position position="344"/>
    </location>
</feature>
<organism evidence="18 19">
    <name type="scientific">Panagrolaimus superbus</name>
    <dbReference type="NCBI Taxonomy" id="310955"/>
    <lineage>
        <taxon>Eukaryota</taxon>
        <taxon>Metazoa</taxon>
        <taxon>Ecdysozoa</taxon>
        <taxon>Nematoda</taxon>
        <taxon>Chromadorea</taxon>
        <taxon>Rhabditida</taxon>
        <taxon>Tylenchina</taxon>
        <taxon>Panagrolaimomorpha</taxon>
        <taxon>Panagrolaimoidea</taxon>
        <taxon>Panagrolaimidae</taxon>
        <taxon>Panagrolaimus</taxon>
    </lineage>
</organism>
<dbReference type="InterPro" id="IPR002129">
    <property type="entry name" value="PyrdxlP-dep_de-COase"/>
</dbReference>
<evidence type="ECO:0000256" key="17">
    <source>
        <dbReference type="RuleBase" id="RU000382"/>
    </source>
</evidence>
<dbReference type="Gene3D" id="6.10.140.2150">
    <property type="match status" value="1"/>
</dbReference>
<evidence type="ECO:0000256" key="7">
    <source>
        <dbReference type="ARBA" id="ARBA00022898"/>
    </source>
</evidence>
<dbReference type="Gene3D" id="3.90.1150.10">
    <property type="entry name" value="Aspartate Aminotransferase, domain 1"/>
    <property type="match status" value="1"/>
</dbReference>
<keyword evidence="18" id="KW-1185">Reference proteome</keyword>
<comment type="pathway">
    <text evidence="3">Lipid metabolism; sphingolipid metabolism.</text>
</comment>
<comment type="cofactor">
    <cofactor evidence="1 16 17">
        <name>pyridoxal 5'-phosphate</name>
        <dbReference type="ChEBI" id="CHEBI:597326"/>
    </cofactor>
</comment>
<evidence type="ECO:0000256" key="1">
    <source>
        <dbReference type="ARBA" id="ARBA00001933"/>
    </source>
</evidence>
<dbReference type="GO" id="GO:0005789">
    <property type="term" value="C:endoplasmic reticulum membrane"/>
    <property type="evidence" value="ECO:0007669"/>
    <property type="project" value="UniProtKB-SubCell"/>
</dbReference>
<evidence type="ECO:0000256" key="8">
    <source>
        <dbReference type="ARBA" id="ARBA00022919"/>
    </source>
</evidence>
<comment type="similarity">
    <text evidence="13">Belongs to the group II decarboxylase family. Sphingosine-1-phosphate lyase subfamily.</text>
</comment>
<evidence type="ECO:0000256" key="12">
    <source>
        <dbReference type="ARBA" id="ARBA00023239"/>
    </source>
</evidence>
<evidence type="ECO:0000256" key="6">
    <source>
        <dbReference type="ARBA" id="ARBA00022824"/>
    </source>
</evidence>
<evidence type="ECO:0000256" key="2">
    <source>
        <dbReference type="ARBA" id="ARBA00004389"/>
    </source>
</evidence>
<comment type="subcellular location">
    <subcellularLocation>
        <location evidence="2">Endoplasmic reticulum membrane</location>
        <topology evidence="2">Single-pass membrane protein</topology>
    </subcellularLocation>
</comment>
<keyword evidence="9" id="KW-1133">Transmembrane helix</keyword>
<dbReference type="GO" id="GO:0030149">
    <property type="term" value="P:sphingolipid catabolic process"/>
    <property type="evidence" value="ECO:0007669"/>
    <property type="project" value="TreeGrafter"/>
</dbReference>
<evidence type="ECO:0000256" key="14">
    <source>
        <dbReference type="ARBA" id="ARBA00038965"/>
    </source>
</evidence>
<evidence type="ECO:0000256" key="5">
    <source>
        <dbReference type="ARBA" id="ARBA00022692"/>
    </source>
</evidence>
<reference evidence="19" key="1">
    <citation type="submission" date="2022-11" db="UniProtKB">
        <authorList>
            <consortium name="WormBaseParasite"/>
        </authorList>
    </citation>
    <scope>IDENTIFICATION</scope>
</reference>
<dbReference type="Gene3D" id="3.40.640.10">
    <property type="entry name" value="Type I PLP-dependent aspartate aminotransferase-like (Major domain)"/>
    <property type="match status" value="1"/>
</dbReference>
<evidence type="ECO:0000256" key="16">
    <source>
        <dbReference type="PIRSR" id="PIRSR602129-50"/>
    </source>
</evidence>
<dbReference type="InterPro" id="IPR015422">
    <property type="entry name" value="PyrdxlP-dep_Trfase_small"/>
</dbReference>
<dbReference type="GO" id="GO:0008117">
    <property type="term" value="F:sphinganine-1-phosphate aldolase activity"/>
    <property type="evidence" value="ECO:0007669"/>
    <property type="project" value="UniProtKB-EC"/>
</dbReference>